<feature type="chain" id="PRO_5041954434" evidence="2">
    <location>
        <begin position="20"/>
        <end position="128"/>
    </location>
</feature>
<gene>
    <name evidence="3" type="ORF">PRK78_005241</name>
</gene>
<feature type="signal peptide" evidence="2">
    <location>
        <begin position="1"/>
        <end position="19"/>
    </location>
</feature>
<evidence type="ECO:0000313" key="3">
    <source>
        <dbReference type="EMBL" id="WEW59761.1"/>
    </source>
</evidence>
<dbReference type="Proteomes" id="UP001219355">
    <property type="component" value="Chromosome 3"/>
</dbReference>
<feature type="compositionally biased region" description="Pro residues" evidence="1">
    <location>
        <begin position="37"/>
        <end position="46"/>
    </location>
</feature>
<evidence type="ECO:0000256" key="1">
    <source>
        <dbReference type="SAM" id="MobiDB-lite"/>
    </source>
</evidence>
<keyword evidence="2" id="KW-0732">Signal</keyword>
<feature type="region of interest" description="Disordered" evidence="1">
    <location>
        <begin position="105"/>
        <end position="128"/>
    </location>
</feature>
<feature type="region of interest" description="Disordered" evidence="1">
    <location>
        <begin position="28"/>
        <end position="71"/>
    </location>
</feature>
<dbReference type="EMBL" id="CP120629">
    <property type="protein sequence ID" value="WEW59761.1"/>
    <property type="molecule type" value="Genomic_DNA"/>
</dbReference>
<keyword evidence="4" id="KW-1185">Reference proteome</keyword>
<feature type="compositionally biased region" description="Low complexity" evidence="1">
    <location>
        <begin position="47"/>
        <end position="71"/>
    </location>
</feature>
<organism evidence="3 4">
    <name type="scientific">Emydomyces testavorans</name>
    <dbReference type="NCBI Taxonomy" id="2070801"/>
    <lineage>
        <taxon>Eukaryota</taxon>
        <taxon>Fungi</taxon>
        <taxon>Dikarya</taxon>
        <taxon>Ascomycota</taxon>
        <taxon>Pezizomycotina</taxon>
        <taxon>Eurotiomycetes</taxon>
        <taxon>Eurotiomycetidae</taxon>
        <taxon>Onygenales</taxon>
        <taxon>Nannizziopsiaceae</taxon>
        <taxon>Emydomyces</taxon>
    </lineage>
</organism>
<proteinExistence type="predicted"/>
<evidence type="ECO:0000256" key="2">
    <source>
        <dbReference type="SAM" id="SignalP"/>
    </source>
</evidence>
<evidence type="ECO:0000313" key="4">
    <source>
        <dbReference type="Proteomes" id="UP001219355"/>
    </source>
</evidence>
<sequence length="128" mass="13257">MHFKGLLALLCAGLAASAAIDPKARAGIEERQDTMPVFPPLPPAPELPTTLPLSTTTSTTTDPTTDPGTPTAFAQFPTPNGGFPTSWLFPFPTGFPSFPFPSFPCPSKSSSVASSPTRAAPTPTLTVV</sequence>
<accession>A0AAF0DJ97</accession>
<dbReference type="AlphaFoldDB" id="A0AAF0DJ97"/>
<name>A0AAF0DJ97_9EURO</name>
<reference evidence="3" key="1">
    <citation type="submission" date="2023-03" db="EMBL/GenBank/DDBJ databases">
        <title>Emydomyces testavorans Genome Sequence.</title>
        <authorList>
            <person name="Hoyer L."/>
        </authorList>
    </citation>
    <scope>NUCLEOTIDE SEQUENCE</scope>
    <source>
        <strain evidence="3">16-2883</strain>
    </source>
</reference>
<protein>
    <submittedName>
        <fullName evidence="3">Uncharacterized protein</fullName>
    </submittedName>
</protein>